<evidence type="ECO:0000313" key="2">
    <source>
        <dbReference type="Proteomes" id="UP000499080"/>
    </source>
</evidence>
<accession>A0A4Y2MMS6</accession>
<reference evidence="1 2" key="1">
    <citation type="journal article" date="2019" name="Sci. Rep.">
        <title>Orb-weaving spider Araneus ventricosus genome elucidates the spidroin gene catalogue.</title>
        <authorList>
            <person name="Kono N."/>
            <person name="Nakamura H."/>
            <person name="Ohtoshi R."/>
            <person name="Moran D.A.P."/>
            <person name="Shinohara A."/>
            <person name="Yoshida Y."/>
            <person name="Fujiwara M."/>
            <person name="Mori M."/>
            <person name="Tomita M."/>
            <person name="Arakawa K."/>
        </authorList>
    </citation>
    <scope>NUCLEOTIDE SEQUENCE [LARGE SCALE GENOMIC DNA]</scope>
</reference>
<keyword evidence="2" id="KW-1185">Reference proteome</keyword>
<proteinExistence type="predicted"/>
<gene>
    <name evidence="1" type="ORF">AVEN_21967_1</name>
</gene>
<dbReference type="EMBL" id="BGPR01204977">
    <property type="protein sequence ID" value="GBN27839.1"/>
    <property type="molecule type" value="Genomic_DNA"/>
</dbReference>
<feature type="non-terminal residue" evidence="1">
    <location>
        <position position="1"/>
    </location>
</feature>
<protein>
    <submittedName>
        <fullName evidence="1">Uncharacterized protein</fullName>
    </submittedName>
</protein>
<comment type="caution">
    <text evidence="1">The sequence shown here is derived from an EMBL/GenBank/DDBJ whole genome shotgun (WGS) entry which is preliminary data.</text>
</comment>
<name>A0A4Y2MMS6_ARAVE</name>
<organism evidence="1 2">
    <name type="scientific">Araneus ventricosus</name>
    <name type="common">Orbweaver spider</name>
    <name type="synonym">Epeira ventricosa</name>
    <dbReference type="NCBI Taxonomy" id="182803"/>
    <lineage>
        <taxon>Eukaryota</taxon>
        <taxon>Metazoa</taxon>
        <taxon>Ecdysozoa</taxon>
        <taxon>Arthropoda</taxon>
        <taxon>Chelicerata</taxon>
        <taxon>Arachnida</taxon>
        <taxon>Araneae</taxon>
        <taxon>Araneomorphae</taxon>
        <taxon>Entelegynae</taxon>
        <taxon>Araneoidea</taxon>
        <taxon>Araneidae</taxon>
        <taxon>Araneus</taxon>
    </lineage>
</organism>
<sequence length="85" mass="10094">ILYFFNQLVDGVVSGSTLSKTELVVMKYVFLFERVVESSEKDLFQYFAYGWKQCHRSVELNFICDFAVLVEKDDNSLFQWFWEAV</sequence>
<dbReference type="Proteomes" id="UP000499080">
    <property type="component" value="Unassembled WGS sequence"/>
</dbReference>
<dbReference type="AlphaFoldDB" id="A0A4Y2MMS6"/>
<evidence type="ECO:0000313" key="1">
    <source>
        <dbReference type="EMBL" id="GBN27839.1"/>
    </source>
</evidence>